<dbReference type="Pfam" id="PF17760">
    <property type="entry name" value="UvrA_inter"/>
    <property type="match status" value="1"/>
</dbReference>
<dbReference type="NCBIfam" id="NF001503">
    <property type="entry name" value="PRK00349.1"/>
    <property type="match status" value="1"/>
</dbReference>
<keyword evidence="11" id="KW-0267">Excision nuclease</keyword>
<keyword evidence="3" id="KW-0479">Metal-binding</keyword>
<protein>
    <recommendedName>
        <fullName evidence="15">UvrABC system protein A</fullName>
    </recommendedName>
    <alternativeName>
        <fullName evidence="16">Excinuclease ABC subunit A</fullName>
    </alternativeName>
</protein>
<keyword evidence="10" id="KW-0067">ATP-binding</keyword>
<evidence type="ECO:0000256" key="15">
    <source>
        <dbReference type="ARBA" id="ARBA00039316"/>
    </source>
</evidence>
<keyword evidence="12" id="KW-0238">DNA-binding</keyword>
<evidence type="ECO:0000256" key="6">
    <source>
        <dbReference type="ARBA" id="ARBA00022763"/>
    </source>
</evidence>
<dbReference type="EMBL" id="JHUK01000002">
    <property type="protein sequence ID" value="RAM57899.1"/>
    <property type="molecule type" value="Genomic_DNA"/>
</dbReference>
<comment type="caution">
    <text evidence="19">The sequence shown here is derived from an EMBL/GenBank/DDBJ whole genome shotgun (WGS) entry which is preliminary data.</text>
</comment>
<evidence type="ECO:0000256" key="14">
    <source>
        <dbReference type="ARBA" id="ARBA00038000"/>
    </source>
</evidence>
<dbReference type="NCBIfam" id="TIGR00630">
    <property type="entry name" value="uvra"/>
    <property type="match status" value="1"/>
</dbReference>
<dbReference type="Gene3D" id="3.40.50.300">
    <property type="entry name" value="P-loop containing nucleotide triphosphate hydrolases"/>
    <property type="match status" value="3"/>
</dbReference>
<gene>
    <name evidence="19" type="ORF">AXA84_0159</name>
    <name evidence="18" type="ORF">AXA84_0239</name>
    <name evidence="20" type="ORF">DH96_01130</name>
</gene>
<keyword evidence="4" id="KW-0677">Repeat</keyword>
<evidence type="ECO:0000256" key="1">
    <source>
        <dbReference type="ARBA" id="ARBA00004496"/>
    </source>
</evidence>
<dbReference type="InterPro" id="IPR027417">
    <property type="entry name" value="P-loop_NTPase"/>
</dbReference>
<evidence type="ECO:0000313" key="18">
    <source>
        <dbReference type="EMBL" id="KXT29251.1"/>
    </source>
</evidence>
<dbReference type="InterPro" id="IPR041102">
    <property type="entry name" value="UvrA_inter"/>
</dbReference>
<evidence type="ECO:0000256" key="9">
    <source>
        <dbReference type="ARBA" id="ARBA00022833"/>
    </source>
</evidence>
<keyword evidence="9" id="KW-0862">Zinc</keyword>
<keyword evidence="13" id="KW-0234">DNA repair</keyword>
<dbReference type="AlphaFoldDB" id="A0A139JQU6"/>
<sequence>MNINKFITIKGARVNNLKNINLKIPKFKFIVVTGLSGSGKSSLVFDTLYQEGKRRYMESLSTYSRQFLGNFEKPDVDQIEGLCPAISIAQKNIAKNPRSTVGTITEIYDYIRLIYTNISIPYNPSTNKPIKIKSIEKITEDICKLKINSKILILSPIIEQKKGTHKETIKKLIQKGFNRLMINQKIFSLDNDSSIKLNQNKHHDIFVIIDRFKLNLNMKQRIYQSLKLSLSLIKEKIFLFINDAEILKINRSYSDNDFDFKIPKKDIRLFSFNTNIGACSLCKGIGSQNKFDKKLILDLDKSINEESIIPFRKYKNNFNQFINLKKICQFYKIDMNIALKKINPDLLKILLYGDNQNENQNNFKGIIPILEYFIKKLNPNNFMIFWLKSFMLEKKCEKCLGSRINEKALLFKINNKNIYELTKLSIEELLFFFHNLKLNEEEEKIISLAIKEILYRLNFLKNIGLGYLSLDRNSDSLSGGESQRIRLAKQIGSKITGILYTLDEPSIGLHPKDNDNLIISLKKIKKLGNTLLIVEHDHKTILSADYLIDIGPLAGNKGGEIIAHGTIEEIIKNPYSITGKYLSGEKKIDIPTQRNSFDKNKVIQIKNACLNNLKNINIDLPLGIFIVITGVSGSGKSTLINEILLKKFKKKTDYNIKSNKNIVIDHSHSINQIIEISQSSIGKTSRSNPVTYIGLFNHIRNLFAGLKESKIRGYTNSHFSFNVKSGRCEYCLGEGIKKISMYFLPDVFIKCQKCKGKKFNNEILEIKYKEKNIADILNMNIETAWDFFKNHLKIKKYLQVLKDVGLEYIKLGQCSNTLSGGEAQRMKLAKELHKKITSDTLYILDEPTTGLHSEDIKKLINIMHKIVKKKATIIIIEHNLDIMKNADYIIDLGPEGGINGGQIIAKGTPEEISKNIKSYTGQYLKKILEKNFKN</sequence>
<dbReference type="RefSeq" id="WP_066540103.1">
    <property type="nucleotide sequence ID" value="NZ_JHUK01000002.1"/>
</dbReference>
<evidence type="ECO:0000256" key="11">
    <source>
        <dbReference type="ARBA" id="ARBA00022881"/>
    </source>
</evidence>
<dbReference type="Proteomes" id="UP000070069">
    <property type="component" value="Unassembled WGS sequence"/>
</dbReference>
<proteinExistence type="inferred from homology"/>
<evidence type="ECO:0000256" key="12">
    <source>
        <dbReference type="ARBA" id="ARBA00023125"/>
    </source>
</evidence>
<evidence type="ECO:0000313" key="20">
    <source>
        <dbReference type="EMBL" id="RAM57899.1"/>
    </source>
</evidence>
<dbReference type="EMBL" id="LTBM01000005">
    <property type="protein sequence ID" value="KXT29251.1"/>
    <property type="molecule type" value="Genomic_DNA"/>
</dbReference>
<dbReference type="SMART" id="SM00382">
    <property type="entry name" value="AAA"/>
    <property type="match status" value="1"/>
</dbReference>
<dbReference type="Pfam" id="PF00005">
    <property type="entry name" value="ABC_tran"/>
    <property type="match status" value="1"/>
</dbReference>
<evidence type="ECO:0000256" key="8">
    <source>
        <dbReference type="ARBA" id="ARBA00022771"/>
    </source>
</evidence>
<dbReference type="GO" id="GO:0004518">
    <property type="term" value="F:nuclease activity"/>
    <property type="evidence" value="ECO:0007669"/>
    <property type="project" value="UniProtKB-KW"/>
</dbReference>
<dbReference type="PANTHER" id="PTHR43152:SF3">
    <property type="entry name" value="UVRABC SYSTEM PROTEIN A"/>
    <property type="match status" value="1"/>
</dbReference>
<evidence type="ECO:0000313" key="19">
    <source>
        <dbReference type="EMBL" id="KXT29345.1"/>
    </source>
</evidence>
<evidence type="ECO:0000256" key="2">
    <source>
        <dbReference type="ARBA" id="ARBA00022490"/>
    </source>
</evidence>
<reference evidence="20 22" key="1">
    <citation type="submission" date="2014-04" db="EMBL/GenBank/DDBJ databases">
        <title>Genome study of Napier grass stunt phytoplasma.</title>
        <authorList>
            <person name="Kawicha P."/>
            <person name="Dickinson M."/>
            <person name="Hodgetts J."/>
        </authorList>
    </citation>
    <scope>NUCLEOTIDE SEQUENCE [LARGE SCALE GENOMIC DNA]</scope>
    <source>
        <strain evidence="20 22">NGS-S10</strain>
    </source>
</reference>
<comment type="similarity">
    <text evidence="14">Belongs to the ABC transporter superfamily. UvrA family.</text>
</comment>
<evidence type="ECO:0000259" key="17">
    <source>
        <dbReference type="PROSITE" id="PS50893"/>
    </source>
</evidence>
<evidence type="ECO:0000256" key="4">
    <source>
        <dbReference type="ARBA" id="ARBA00022737"/>
    </source>
</evidence>
<feature type="domain" description="ABC transporter" evidence="17">
    <location>
        <begin position="319"/>
        <end position="583"/>
    </location>
</feature>
<dbReference type="EMBL" id="LTBM01000002">
    <property type="protein sequence ID" value="KXT29345.1"/>
    <property type="molecule type" value="Genomic_DNA"/>
</dbReference>
<dbReference type="Gene3D" id="1.20.1580.10">
    <property type="entry name" value="ABC transporter ATPase like domain"/>
    <property type="match status" value="3"/>
</dbReference>
<dbReference type="GO" id="GO:0008270">
    <property type="term" value="F:zinc ion binding"/>
    <property type="evidence" value="ECO:0007669"/>
    <property type="project" value="UniProtKB-KW"/>
</dbReference>
<keyword evidence="22" id="KW-1185">Reference proteome</keyword>
<evidence type="ECO:0000256" key="7">
    <source>
        <dbReference type="ARBA" id="ARBA00022769"/>
    </source>
</evidence>
<dbReference type="PANTHER" id="PTHR43152">
    <property type="entry name" value="UVRABC SYSTEM PROTEIN A"/>
    <property type="match status" value="1"/>
</dbReference>
<dbReference type="Proteomes" id="UP000249343">
    <property type="component" value="Unassembled WGS sequence"/>
</dbReference>
<dbReference type="GO" id="GO:0005737">
    <property type="term" value="C:cytoplasm"/>
    <property type="evidence" value="ECO:0007669"/>
    <property type="project" value="UniProtKB-SubCell"/>
</dbReference>
<dbReference type="GO" id="GO:0009380">
    <property type="term" value="C:excinuclease repair complex"/>
    <property type="evidence" value="ECO:0007669"/>
    <property type="project" value="InterPro"/>
</dbReference>
<dbReference type="InterPro" id="IPR004602">
    <property type="entry name" value="UvrA"/>
</dbReference>
<dbReference type="SUPFAM" id="SSF52540">
    <property type="entry name" value="P-loop containing nucleoside triphosphate hydrolases"/>
    <property type="match status" value="2"/>
</dbReference>
<dbReference type="InterPro" id="IPR003439">
    <property type="entry name" value="ABC_transporter-like_ATP-bd"/>
</dbReference>
<evidence type="ECO:0000256" key="3">
    <source>
        <dbReference type="ARBA" id="ARBA00022723"/>
    </source>
</evidence>
<dbReference type="PATRIC" id="fig|203274.3.peg.265"/>
<dbReference type="Gene3D" id="3.30.190.20">
    <property type="match status" value="1"/>
</dbReference>
<accession>A0A139JQU6</accession>
<dbReference type="Gene3D" id="1.10.8.280">
    <property type="entry name" value="ABC transporter ATPase domain-like"/>
    <property type="match status" value="1"/>
</dbReference>
<dbReference type="InterPro" id="IPR041552">
    <property type="entry name" value="UvrA_DNA-bd"/>
</dbReference>
<keyword evidence="5" id="KW-0547">Nucleotide-binding</keyword>
<evidence type="ECO:0000313" key="22">
    <source>
        <dbReference type="Proteomes" id="UP000249343"/>
    </source>
</evidence>
<dbReference type="InterPro" id="IPR003593">
    <property type="entry name" value="AAA+_ATPase"/>
</dbReference>
<dbReference type="PROSITE" id="PS00211">
    <property type="entry name" value="ABC_TRANSPORTER_1"/>
    <property type="match status" value="2"/>
</dbReference>
<dbReference type="Pfam" id="PF17755">
    <property type="entry name" value="UvrA_DNA-bind"/>
    <property type="match status" value="1"/>
</dbReference>
<keyword evidence="8" id="KW-0863">Zinc-finger</keyword>
<dbReference type="PROSITE" id="PS50893">
    <property type="entry name" value="ABC_TRANSPORTER_2"/>
    <property type="match status" value="2"/>
</dbReference>
<evidence type="ECO:0000256" key="16">
    <source>
        <dbReference type="ARBA" id="ARBA00042156"/>
    </source>
</evidence>
<keyword evidence="7" id="KW-0228">DNA excision</keyword>
<evidence type="ECO:0000256" key="5">
    <source>
        <dbReference type="ARBA" id="ARBA00022741"/>
    </source>
</evidence>
<dbReference type="InterPro" id="IPR017871">
    <property type="entry name" value="ABC_transporter-like_CS"/>
</dbReference>
<comment type="subcellular location">
    <subcellularLocation>
        <location evidence="1">Cytoplasm</location>
    </subcellularLocation>
</comment>
<evidence type="ECO:0000313" key="21">
    <source>
        <dbReference type="Proteomes" id="UP000070069"/>
    </source>
</evidence>
<keyword evidence="6" id="KW-0227">DNA damage</keyword>
<reference evidence="19 21" key="2">
    <citation type="submission" date="2016-02" db="EMBL/GenBank/DDBJ databases">
        <title>A draft genome sequence of Candidatus Phytoplasma oryzae strain Mbita1, the causative agent of Napier Grass stunt disease in Kenya.</title>
        <authorList>
            <person name="Fischer A."/>
            <person name="Santa-Cruz I."/>
            <person name="Wambua L."/>
            <person name="Olds C."/>
            <person name="Midega C."/>
            <person name="Dickinson M."/>
            <person name="Kawicha P."/>
            <person name="Khan Z."/>
            <person name="Masiga D."/>
            <person name="Jores J."/>
            <person name="Bernd S."/>
        </authorList>
    </citation>
    <scope>NUCLEOTIDE SEQUENCE [LARGE SCALE GENOMIC DNA]</scope>
    <source>
        <strain evidence="19">Mbita1</strain>
    </source>
</reference>
<dbReference type="GO" id="GO:0016887">
    <property type="term" value="F:ATP hydrolysis activity"/>
    <property type="evidence" value="ECO:0007669"/>
    <property type="project" value="InterPro"/>
</dbReference>
<dbReference type="OrthoDB" id="9809851at2"/>
<organism evidence="19 21">
    <name type="scientific">Candidatus Phytoplasma oryzae</name>
    <dbReference type="NCBI Taxonomy" id="203274"/>
    <lineage>
        <taxon>Bacteria</taxon>
        <taxon>Bacillati</taxon>
        <taxon>Mycoplasmatota</taxon>
        <taxon>Mollicutes</taxon>
        <taxon>Acholeplasmatales</taxon>
        <taxon>Acholeplasmataceae</taxon>
        <taxon>Candidatus Phytoplasma</taxon>
        <taxon>16SrXI (Rice yellow dwarf group)</taxon>
    </lineage>
</organism>
<dbReference type="GO" id="GO:0006289">
    <property type="term" value="P:nucleotide-excision repair"/>
    <property type="evidence" value="ECO:0007669"/>
    <property type="project" value="InterPro"/>
</dbReference>
<name>A0A139JQU6_9MOLU</name>
<dbReference type="GO" id="GO:0005524">
    <property type="term" value="F:ATP binding"/>
    <property type="evidence" value="ECO:0007669"/>
    <property type="project" value="UniProtKB-KW"/>
</dbReference>
<evidence type="ECO:0000256" key="10">
    <source>
        <dbReference type="ARBA" id="ARBA00022840"/>
    </source>
</evidence>
<keyword evidence="2" id="KW-0963">Cytoplasm</keyword>
<keyword evidence="19" id="KW-0378">Hydrolase</keyword>
<evidence type="ECO:0000256" key="13">
    <source>
        <dbReference type="ARBA" id="ARBA00023204"/>
    </source>
</evidence>
<dbReference type="GO" id="GO:0003677">
    <property type="term" value="F:DNA binding"/>
    <property type="evidence" value="ECO:0007669"/>
    <property type="project" value="UniProtKB-KW"/>
</dbReference>
<feature type="domain" description="ABC transporter" evidence="17">
    <location>
        <begin position="597"/>
        <end position="925"/>
    </location>
</feature>